<reference evidence="11" key="1">
    <citation type="journal article" date="2019" name="Int. J. Syst. Evol. Microbiol.">
        <title>The Global Catalogue of Microorganisms (GCM) 10K type strain sequencing project: providing services to taxonomists for standard genome sequencing and annotation.</title>
        <authorList>
            <consortium name="The Broad Institute Genomics Platform"/>
            <consortium name="The Broad Institute Genome Sequencing Center for Infectious Disease"/>
            <person name="Wu L."/>
            <person name="Ma J."/>
        </authorList>
    </citation>
    <scope>NUCLEOTIDE SEQUENCE [LARGE SCALE GENOMIC DNA]</scope>
    <source>
        <strain evidence="11">JCM 16544</strain>
    </source>
</reference>
<dbReference type="InterPro" id="IPR005490">
    <property type="entry name" value="LD_TPept_cat_dom"/>
</dbReference>
<feature type="transmembrane region" description="Helical" evidence="8">
    <location>
        <begin position="58"/>
        <end position="80"/>
    </location>
</feature>
<evidence type="ECO:0000256" key="3">
    <source>
        <dbReference type="ARBA" id="ARBA00022960"/>
    </source>
</evidence>
<dbReference type="InterPro" id="IPR038063">
    <property type="entry name" value="Transpep_catalytic_dom"/>
</dbReference>
<keyword evidence="4 6" id="KW-0573">Peptidoglycan synthesis</keyword>
<dbReference type="Gene3D" id="2.40.440.10">
    <property type="entry name" value="L,D-transpeptidase catalytic domain-like"/>
    <property type="match status" value="1"/>
</dbReference>
<keyword evidence="8" id="KW-0472">Membrane</keyword>
<evidence type="ECO:0000256" key="5">
    <source>
        <dbReference type="ARBA" id="ARBA00023316"/>
    </source>
</evidence>
<sequence length="495" mass="50876">MTDLATKPSVDDDVVDDAASATPPTQSTGASPSDTGPGEPAYQWAPAEPARRKRRTGLWIGLGAGAAATALVASSLVLIAPGTSVAGVGVGLLTQGAAVEAIESRLADTTIILVGAGGDAEVTGADLGASVDSAALADEAFATHPMWNVTQWFPPSVAVDVAVDSETAAAALRDAAPAMYVDPVDATIAFDDATESYVVTDGVDGQGIDVEAVRTALQSAFIAGESTVTLDPVTAAVAPETQTYVADATAERLNRALDTVGFYVGSERVVPVDRAVAASWITLGDGPRGTFSIDVDSAAIQSVVDGLPDAVNRDAVNASVITDSDGGVLQTLTAGIEGRELGDTSGIADAFAAQLASADAVYELPVTSTEFTTSATARRLEVDLGEQRVYFFENGKLVSSSLVASGLPDTPTATGSFRIFAKVPMQDMGCFPGAPYCAKDIPWVSYFHGDIAFHGADYLDSFGAPRSHGCVNLPVSVAKQIYDWAPIGTEVWVHN</sequence>
<dbReference type="RefSeq" id="WP_344737240.1">
    <property type="nucleotide sequence ID" value="NZ_BAAAYU010000005.1"/>
</dbReference>
<evidence type="ECO:0000256" key="1">
    <source>
        <dbReference type="ARBA" id="ARBA00004752"/>
    </source>
</evidence>
<dbReference type="InterPro" id="IPR022029">
    <property type="entry name" value="YoaR-like_PG-bd"/>
</dbReference>
<dbReference type="SUPFAM" id="SSF141523">
    <property type="entry name" value="L,D-transpeptidase catalytic domain-like"/>
    <property type="match status" value="1"/>
</dbReference>
<keyword evidence="2" id="KW-0808">Transferase</keyword>
<dbReference type="CDD" id="cd16913">
    <property type="entry name" value="YkuD_like"/>
    <property type="match status" value="1"/>
</dbReference>
<proteinExistence type="predicted"/>
<evidence type="ECO:0000256" key="2">
    <source>
        <dbReference type="ARBA" id="ARBA00022679"/>
    </source>
</evidence>
<feature type="active site" description="Proton donor/acceptor" evidence="6">
    <location>
        <position position="454"/>
    </location>
</feature>
<evidence type="ECO:0000256" key="7">
    <source>
        <dbReference type="SAM" id="MobiDB-lite"/>
    </source>
</evidence>
<dbReference type="PANTHER" id="PTHR30582:SF2">
    <property type="entry name" value="L,D-TRANSPEPTIDASE YCIB-RELATED"/>
    <property type="match status" value="1"/>
</dbReference>
<keyword evidence="5 6" id="KW-0961">Cell wall biogenesis/degradation</keyword>
<comment type="pathway">
    <text evidence="1 6">Cell wall biogenesis; peptidoglycan biosynthesis.</text>
</comment>
<evidence type="ECO:0000259" key="9">
    <source>
        <dbReference type="PROSITE" id="PS52029"/>
    </source>
</evidence>
<dbReference type="InterPro" id="IPR050979">
    <property type="entry name" value="LD-transpeptidase"/>
</dbReference>
<dbReference type="Proteomes" id="UP001501697">
    <property type="component" value="Unassembled WGS sequence"/>
</dbReference>
<organism evidence="10 11">
    <name type="scientific">Microbacterium awajiense</name>
    <dbReference type="NCBI Taxonomy" id="415214"/>
    <lineage>
        <taxon>Bacteria</taxon>
        <taxon>Bacillati</taxon>
        <taxon>Actinomycetota</taxon>
        <taxon>Actinomycetes</taxon>
        <taxon>Micrococcales</taxon>
        <taxon>Microbacteriaceae</taxon>
        <taxon>Microbacterium</taxon>
    </lineage>
</organism>
<evidence type="ECO:0000313" key="11">
    <source>
        <dbReference type="Proteomes" id="UP001501697"/>
    </source>
</evidence>
<keyword evidence="8" id="KW-1133">Transmembrane helix</keyword>
<dbReference type="PANTHER" id="PTHR30582">
    <property type="entry name" value="L,D-TRANSPEPTIDASE"/>
    <property type="match status" value="1"/>
</dbReference>
<evidence type="ECO:0000256" key="6">
    <source>
        <dbReference type="PROSITE-ProRule" id="PRU01373"/>
    </source>
</evidence>
<keyword evidence="11" id="KW-1185">Reference proteome</keyword>
<dbReference type="EMBL" id="BAAAYU010000005">
    <property type="protein sequence ID" value="GAA3632069.1"/>
    <property type="molecule type" value="Genomic_DNA"/>
</dbReference>
<gene>
    <name evidence="10" type="ORF">GCM10022200_13670</name>
</gene>
<keyword evidence="8" id="KW-0812">Transmembrane</keyword>
<dbReference type="Pfam" id="PF12229">
    <property type="entry name" value="PG_binding_4"/>
    <property type="match status" value="1"/>
</dbReference>
<evidence type="ECO:0000256" key="4">
    <source>
        <dbReference type="ARBA" id="ARBA00022984"/>
    </source>
</evidence>
<feature type="domain" description="L,D-TPase catalytic" evidence="9">
    <location>
        <begin position="378"/>
        <end position="494"/>
    </location>
</feature>
<evidence type="ECO:0000256" key="8">
    <source>
        <dbReference type="SAM" id="Phobius"/>
    </source>
</evidence>
<feature type="active site" description="Nucleophile" evidence="6">
    <location>
        <position position="470"/>
    </location>
</feature>
<protein>
    <submittedName>
        <fullName evidence="10">L,D-transpeptidase family protein</fullName>
    </submittedName>
</protein>
<dbReference type="PROSITE" id="PS52029">
    <property type="entry name" value="LD_TPASE"/>
    <property type="match status" value="1"/>
</dbReference>
<accession>A0ABP7AH78</accession>
<evidence type="ECO:0000313" key="10">
    <source>
        <dbReference type="EMBL" id="GAA3632069.1"/>
    </source>
</evidence>
<feature type="region of interest" description="Disordered" evidence="7">
    <location>
        <begin position="1"/>
        <end position="49"/>
    </location>
</feature>
<feature type="compositionally biased region" description="Polar residues" evidence="7">
    <location>
        <begin position="22"/>
        <end position="34"/>
    </location>
</feature>
<comment type="caution">
    <text evidence="10">The sequence shown here is derived from an EMBL/GenBank/DDBJ whole genome shotgun (WGS) entry which is preliminary data.</text>
</comment>
<name>A0ABP7AH78_9MICO</name>
<dbReference type="Pfam" id="PF03734">
    <property type="entry name" value="YkuD"/>
    <property type="match status" value="1"/>
</dbReference>
<keyword evidence="3 6" id="KW-0133">Cell shape</keyword>